<organism evidence="1 2">
    <name type="scientific">Parascaris equorum</name>
    <name type="common">Equine roundworm</name>
    <dbReference type="NCBI Taxonomy" id="6256"/>
    <lineage>
        <taxon>Eukaryota</taxon>
        <taxon>Metazoa</taxon>
        <taxon>Ecdysozoa</taxon>
        <taxon>Nematoda</taxon>
        <taxon>Chromadorea</taxon>
        <taxon>Rhabditida</taxon>
        <taxon>Spirurina</taxon>
        <taxon>Ascaridomorpha</taxon>
        <taxon>Ascaridoidea</taxon>
        <taxon>Ascarididae</taxon>
        <taxon>Parascaris</taxon>
    </lineage>
</organism>
<dbReference type="Proteomes" id="UP000887564">
    <property type="component" value="Unplaced"/>
</dbReference>
<accession>A0A914R718</accession>
<keyword evidence="1" id="KW-1185">Reference proteome</keyword>
<protein>
    <submittedName>
        <fullName evidence="2">Apple domain-containing protein</fullName>
    </submittedName>
</protein>
<dbReference type="WBParaSite" id="PEQ_0000046601-mRNA-1">
    <property type="protein sequence ID" value="PEQ_0000046601-mRNA-1"/>
    <property type="gene ID" value="PEQ_0000046601"/>
</dbReference>
<sequence length="138" mass="15980">MDLLNSCAKMHRPNVRSTSARMRRVCRISSRYSFQCASATYYHNERDCVLNLGSRIQRINSPQENFQTAFNVTNIVTNCFAEKERFASGVCQECQEAIRDTHPLSDHHRPKRNIENRPQSKDEEIFALISSPIISFQI</sequence>
<reference evidence="2" key="1">
    <citation type="submission" date="2022-11" db="UniProtKB">
        <authorList>
            <consortium name="WormBaseParasite"/>
        </authorList>
    </citation>
    <scope>IDENTIFICATION</scope>
</reference>
<name>A0A914R718_PAREQ</name>
<evidence type="ECO:0000313" key="2">
    <source>
        <dbReference type="WBParaSite" id="PEQ_0000046601-mRNA-1"/>
    </source>
</evidence>
<proteinExistence type="predicted"/>
<evidence type="ECO:0000313" key="1">
    <source>
        <dbReference type="Proteomes" id="UP000887564"/>
    </source>
</evidence>
<dbReference type="AlphaFoldDB" id="A0A914R718"/>